<dbReference type="Pfam" id="PF14559">
    <property type="entry name" value="TPR_19"/>
    <property type="match status" value="2"/>
</dbReference>
<feature type="compositionally biased region" description="Polar residues" evidence="4">
    <location>
        <begin position="30"/>
        <end position="43"/>
    </location>
</feature>
<dbReference type="PROSITE" id="PS50005">
    <property type="entry name" value="TPR"/>
    <property type="match status" value="2"/>
</dbReference>
<dbReference type="PANTHER" id="PTHR44858">
    <property type="entry name" value="TETRATRICOPEPTIDE REPEAT PROTEIN 6"/>
    <property type="match status" value="1"/>
</dbReference>
<dbReference type="RefSeq" id="WP_145208265.1">
    <property type="nucleotide sequence ID" value="NZ_CP036432.1"/>
</dbReference>
<protein>
    <submittedName>
        <fullName evidence="6">Tetratricopeptide repeat protein</fullName>
    </submittedName>
</protein>
<evidence type="ECO:0000256" key="2">
    <source>
        <dbReference type="ARBA" id="ARBA00022803"/>
    </source>
</evidence>
<feature type="repeat" description="TPR" evidence="3">
    <location>
        <begin position="448"/>
        <end position="481"/>
    </location>
</feature>
<gene>
    <name evidence="6" type="ORF">TBK1r_13380</name>
</gene>
<feature type="signal peptide" evidence="5">
    <location>
        <begin position="1"/>
        <end position="23"/>
    </location>
</feature>
<feature type="region of interest" description="Disordered" evidence="4">
    <location>
        <begin position="30"/>
        <end position="67"/>
    </location>
</feature>
<dbReference type="Proteomes" id="UP000318081">
    <property type="component" value="Chromosome"/>
</dbReference>
<accession>A0ABX5XK91</accession>
<evidence type="ECO:0000256" key="3">
    <source>
        <dbReference type="PROSITE-ProRule" id="PRU00339"/>
    </source>
</evidence>
<dbReference type="InterPro" id="IPR011990">
    <property type="entry name" value="TPR-like_helical_dom_sf"/>
</dbReference>
<keyword evidence="7" id="KW-1185">Reference proteome</keyword>
<evidence type="ECO:0000256" key="1">
    <source>
        <dbReference type="ARBA" id="ARBA00022737"/>
    </source>
</evidence>
<evidence type="ECO:0000256" key="4">
    <source>
        <dbReference type="SAM" id="MobiDB-lite"/>
    </source>
</evidence>
<feature type="compositionally biased region" description="Low complexity" evidence="4">
    <location>
        <begin position="48"/>
        <end position="58"/>
    </location>
</feature>
<dbReference type="SMART" id="SM00028">
    <property type="entry name" value="TPR"/>
    <property type="match status" value="6"/>
</dbReference>
<dbReference type="PANTHER" id="PTHR44858:SF1">
    <property type="entry name" value="UDP-N-ACETYLGLUCOSAMINE--PEPTIDE N-ACETYLGLUCOSAMINYLTRANSFERASE SPINDLY-RELATED"/>
    <property type="match status" value="1"/>
</dbReference>
<dbReference type="Gene3D" id="1.25.40.10">
    <property type="entry name" value="Tetratricopeptide repeat domain"/>
    <property type="match status" value="3"/>
</dbReference>
<feature type="region of interest" description="Disordered" evidence="4">
    <location>
        <begin position="577"/>
        <end position="604"/>
    </location>
</feature>
<evidence type="ECO:0000313" key="6">
    <source>
        <dbReference type="EMBL" id="QDV82408.1"/>
    </source>
</evidence>
<evidence type="ECO:0000256" key="5">
    <source>
        <dbReference type="SAM" id="SignalP"/>
    </source>
</evidence>
<keyword evidence="2 3" id="KW-0802">TPR repeat</keyword>
<dbReference type="EMBL" id="CP036432">
    <property type="protein sequence ID" value="QDV82408.1"/>
    <property type="molecule type" value="Genomic_DNA"/>
</dbReference>
<reference evidence="6 7" key="1">
    <citation type="submission" date="2019-02" db="EMBL/GenBank/DDBJ databases">
        <title>Deep-cultivation of Planctomycetes and their phenomic and genomic characterization uncovers novel biology.</title>
        <authorList>
            <person name="Wiegand S."/>
            <person name="Jogler M."/>
            <person name="Boedeker C."/>
            <person name="Pinto D."/>
            <person name="Vollmers J."/>
            <person name="Rivas-Marin E."/>
            <person name="Kohn T."/>
            <person name="Peeters S.H."/>
            <person name="Heuer A."/>
            <person name="Rast P."/>
            <person name="Oberbeckmann S."/>
            <person name="Bunk B."/>
            <person name="Jeske O."/>
            <person name="Meyerdierks A."/>
            <person name="Storesund J.E."/>
            <person name="Kallscheuer N."/>
            <person name="Luecker S."/>
            <person name="Lage O.M."/>
            <person name="Pohl T."/>
            <person name="Merkel B.J."/>
            <person name="Hornburger P."/>
            <person name="Mueller R.-W."/>
            <person name="Bruemmer F."/>
            <person name="Labrenz M."/>
            <person name="Spormann A.M."/>
            <person name="Op den Camp H."/>
            <person name="Overmann J."/>
            <person name="Amann R."/>
            <person name="Jetten M.S.M."/>
            <person name="Mascher T."/>
            <person name="Medema M.H."/>
            <person name="Devos D.P."/>
            <person name="Kaster A.-K."/>
            <person name="Ovreas L."/>
            <person name="Rohde M."/>
            <person name="Galperin M.Y."/>
            <person name="Jogler C."/>
        </authorList>
    </citation>
    <scope>NUCLEOTIDE SEQUENCE [LARGE SCALE GENOMIC DNA]</scope>
    <source>
        <strain evidence="6 7">TBK1r</strain>
    </source>
</reference>
<name>A0ABX5XK91_9BACT</name>
<feature type="repeat" description="TPR" evidence="3">
    <location>
        <begin position="309"/>
        <end position="342"/>
    </location>
</feature>
<keyword evidence="5" id="KW-0732">Signal</keyword>
<dbReference type="SUPFAM" id="SSF48452">
    <property type="entry name" value="TPR-like"/>
    <property type="match status" value="1"/>
</dbReference>
<organism evidence="6 7">
    <name type="scientific">Stieleria magnilauensis</name>
    <dbReference type="NCBI Taxonomy" id="2527963"/>
    <lineage>
        <taxon>Bacteria</taxon>
        <taxon>Pseudomonadati</taxon>
        <taxon>Planctomycetota</taxon>
        <taxon>Planctomycetia</taxon>
        <taxon>Pirellulales</taxon>
        <taxon>Pirellulaceae</taxon>
        <taxon>Stieleria</taxon>
    </lineage>
</organism>
<keyword evidence="1" id="KW-0677">Repeat</keyword>
<feature type="chain" id="PRO_5047269996" evidence="5">
    <location>
        <begin position="24"/>
        <end position="604"/>
    </location>
</feature>
<sequence length="604" mass="65738">MIRSSSKHLTLLALLCLSGSLLFAPSPAFSQQAAEESPQTGESASPDAGTQAETPQAEAADETEPAADAADGIDAGQDELDEAAILRFDAKSARELEAVERLLQTAIKKGLSGENASFAKKMLGSVLLQKSQQLIAAMGQTAGNRNRAIQLRDEALRTLEDALKNDPELVEAHLLVARLNMLPGGDKDAITAATSSAIDLLADNPVERSAAYLLRALTWGPGNEDKRLADLDAAIKDDPKNREALQARAAVRLQNQDVAGAIEDMERVLAEDPTNLQVAQTVVQKLADLDRVDDALELLSKALEAKPSEGLYRMRAILYRMQLKEEEALADLNKALAMQPQDPISLLQRAEISVARKNLQAAKDDLRAAERIAPGVAAAEQAIFVRCLIAIEEGRMADAINEMKTLIDRDPTNDGRKLQLANLYLQDERPRQAIEVLSSILDRDPTNVSVLRSRADAYLSVGDHDKAIEDYERAIKAAGDDSTNYDLSGILNNLAWVLATSPQDSVRDGARSVELGERAVELTDGKEPHILSTLAAGYAEMGNFEKAIEWSSKAVEVGKAQEHEQLQQLEEELQQYRAGKPWREKQETEENAVPILSPEDLIDT</sequence>
<dbReference type="InterPro" id="IPR050498">
    <property type="entry name" value="Ycf3"/>
</dbReference>
<dbReference type="Pfam" id="PF13181">
    <property type="entry name" value="TPR_8"/>
    <property type="match status" value="1"/>
</dbReference>
<dbReference type="InterPro" id="IPR019734">
    <property type="entry name" value="TPR_rpt"/>
</dbReference>
<evidence type="ECO:0000313" key="7">
    <source>
        <dbReference type="Proteomes" id="UP000318081"/>
    </source>
</evidence>
<proteinExistence type="predicted"/>